<feature type="transmembrane region" description="Helical" evidence="1">
    <location>
        <begin position="27"/>
        <end position="46"/>
    </location>
</feature>
<keyword evidence="1" id="KW-1133">Transmembrane helix</keyword>
<dbReference type="PANTHER" id="PTHR43471">
    <property type="entry name" value="ABC TRANSPORTER PERMEASE"/>
    <property type="match status" value="1"/>
</dbReference>
<dbReference type="PANTHER" id="PTHR43471:SF12">
    <property type="entry name" value="HYPOTHETICAL MEMBRANE PROTEIN, CONSERVED"/>
    <property type="match status" value="1"/>
</dbReference>
<dbReference type="AlphaFoldDB" id="A0A6G3ZU50"/>
<accession>A0A6G3ZU50</accession>
<feature type="transmembrane region" description="Helical" evidence="1">
    <location>
        <begin position="249"/>
        <end position="269"/>
    </location>
</feature>
<organism evidence="2">
    <name type="scientific">Paenibacillus sp. SYP-B3998</name>
    <dbReference type="NCBI Taxonomy" id="2678564"/>
    <lineage>
        <taxon>Bacteria</taxon>
        <taxon>Bacillati</taxon>
        <taxon>Bacillota</taxon>
        <taxon>Bacilli</taxon>
        <taxon>Bacillales</taxon>
        <taxon>Paenibacillaceae</taxon>
        <taxon>Paenibacillus</taxon>
    </lineage>
</organism>
<feature type="transmembrane region" description="Helical" evidence="1">
    <location>
        <begin position="66"/>
        <end position="89"/>
    </location>
</feature>
<evidence type="ECO:0000256" key="1">
    <source>
        <dbReference type="SAM" id="Phobius"/>
    </source>
</evidence>
<reference evidence="2" key="1">
    <citation type="submission" date="2020-02" db="EMBL/GenBank/DDBJ databases">
        <authorList>
            <person name="Shen X.-R."/>
            <person name="Zhang Y.-X."/>
        </authorList>
    </citation>
    <scope>NUCLEOTIDE SEQUENCE</scope>
    <source>
        <strain evidence="2">SYP-B3998</strain>
    </source>
</reference>
<dbReference type="EMBL" id="JAAIKC010000001">
    <property type="protein sequence ID" value="NEW05234.1"/>
    <property type="molecule type" value="Genomic_DNA"/>
</dbReference>
<feature type="transmembrane region" description="Helical" evidence="1">
    <location>
        <begin position="180"/>
        <end position="200"/>
    </location>
</feature>
<dbReference type="RefSeq" id="WP_163941629.1">
    <property type="nucleotide sequence ID" value="NZ_JAAIKC010000001.1"/>
</dbReference>
<keyword evidence="1" id="KW-0472">Membrane</keyword>
<protein>
    <submittedName>
        <fullName evidence="2">ABC transporter permease</fullName>
    </submittedName>
</protein>
<name>A0A6G3ZU50_9BACL</name>
<feature type="transmembrane region" description="Helical" evidence="1">
    <location>
        <begin position="147"/>
        <end position="168"/>
    </location>
</feature>
<feature type="transmembrane region" description="Helical" evidence="1">
    <location>
        <begin position="119"/>
        <end position="140"/>
    </location>
</feature>
<comment type="caution">
    <text evidence="2">The sequence shown here is derived from an EMBL/GenBank/DDBJ whole genome shotgun (WGS) entry which is preliminary data.</text>
</comment>
<gene>
    <name evidence="2" type="ORF">GK047_04265</name>
</gene>
<proteinExistence type="predicted"/>
<evidence type="ECO:0000313" key="2">
    <source>
        <dbReference type="EMBL" id="NEW05234.1"/>
    </source>
</evidence>
<dbReference type="GO" id="GO:0005886">
    <property type="term" value="C:plasma membrane"/>
    <property type="evidence" value="ECO:0007669"/>
    <property type="project" value="UniProtKB-SubCell"/>
</dbReference>
<sequence length="280" mass="31602">MNSKLNWINPVLEKEFRLRMRSIRSPLSIFVYLVAIGLFALGFAYINTGNQPGGALSTTKSSELFYFLSCAQLVLIAFMTPGLTAGVVSGEREKQTLNMLLTTQQSSATIILSKLLSSLSFMLLTVVASMPLYSIVFLYGGVSPWQLLYVFIFYVFVMFLLGAVGIFFSTLLKKTVVSIIATYGFVLFIFGFTALAGIFFGKISSSTRNEEILGYFLSFNPMAVLLSIMMPDFTKQLFRGHTWLQMWHFFLGGYTILSVVLLWLSIRYLRPRMKQKKLNN</sequence>
<keyword evidence="1" id="KW-0812">Transmembrane</keyword>
<dbReference type="GO" id="GO:0140359">
    <property type="term" value="F:ABC-type transporter activity"/>
    <property type="evidence" value="ECO:0007669"/>
    <property type="project" value="InterPro"/>
</dbReference>
<dbReference type="Pfam" id="PF12679">
    <property type="entry name" value="ABC2_membrane_2"/>
    <property type="match status" value="1"/>
</dbReference>